<dbReference type="InterPro" id="IPR018060">
    <property type="entry name" value="HTH_AraC"/>
</dbReference>
<dbReference type="Proteomes" id="UP000186720">
    <property type="component" value="Unassembled WGS sequence"/>
</dbReference>
<accession>A0A1Q6A3F3</accession>
<dbReference type="InterPro" id="IPR003313">
    <property type="entry name" value="AraC-bd"/>
</dbReference>
<dbReference type="AlphaFoldDB" id="A0A1Q6A3F3"/>
<dbReference type="SUPFAM" id="SSF51215">
    <property type="entry name" value="Regulatory protein AraC"/>
    <property type="match status" value="1"/>
</dbReference>
<sequence>MKLDEYLGVIIFTFEHMKDIPVHQLKDRANPAGFEIKYFSPGSMRKEMELLGDDVDDHYLGAHRDDHYLFFLLEKGNASLMIDFQTLPFGKNSLYYVLPGQVHHSIKNEIVYGWFIAVDTMLISTDYRNVFETQLKLQQPHLLDDKQLQQCKSILSLLLEKYDSDVKSSFYIPVVHSLLQSFIGMVACYYSQVNNTGMQLSRPLQLSQQFKQLLGRHIRTIKSPSAYAGMLNVSESYLNEALKKATGFSVSYWIAQEVVMEAKRLLYYSELNVKQIAHHLGYEDHTYFSRLFKKTANETPLEFRAQNRK</sequence>
<dbReference type="PANTHER" id="PTHR43280:SF32">
    <property type="entry name" value="TRANSCRIPTIONAL REGULATORY PROTEIN"/>
    <property type="match status" value="1"/>
</dbReference>
<keyword evidence="3" id="KW-0804">Transcription</keyword>
<dbReference type="Pfam" id="PF12833">
    <property type="entry name" value="HTH_18"/>
    <property type="match status" value="1"/>
</dbReference>
<keyword evidence="6" id="KW-1185">Reference proteome</keyword>
<reference evidence="5 6" key="1">
    <citation type="submission" date="2016-11" db="EMBL/GenBank/DDBJ databases">
        <title>Whole Genome Sequencing of Mucilaginibacter polytrichastri RG4-7(T) isolated from the moss sample.</title>
        <authorList>
            <person name="Li Y."/>
        </authorList>
    </citation>
    <scope>NUCLEOTIDE SEQUENCE [LARGE SCALE GENOMIC DNA]</scope>
    <source>
        <strain evidence="5 6">RG4-7</strain>
    </source>
</reference>
<dbReference type="SUPFAM" id="SSF46689">
    <property type="entry name" value="Homeodomain-like"/>
    <property type="match status" value="1"/>
</dbReference>
<dbReference type="PANTHER" id="PTHR43280">
    <property type="entry name" value="ARAC-FAMILY TRANSCRIPTIONAL REGULATOR"/>
    <property type="match status" value="1"/>
</dbReference>
<dbReference type="Gene3D" id="1.10.10.60">
    <property type="entry name" value="Homeodomain-like"/>
    <property type="match status" value="1"/>
</dbReference>
<dbReference type="PRINTS" id="PR00032">
    <property type="entry name" value="HTHARAC"/>
</dbReference>
<dbReference type="GO" id="GO:0043565">
    <property type="term" value="F:sequence-specific DNA binding"/>
    <property type="evidence" value="ECO:0007669"/>
    <property type="project" value="InterPro"/>
</dbReference>
<dbReference type="PROSITE" id="PS01124">
    <property type="entry name" value="HTH_ARAC_FAMILY_2"/>
    <property type="match status" value="1"/>
</dbReference>
<evidence type="ECO:0000313" key="6">
    <source>
        <dbReference type="Proteomes" id="UP000186720"/>
    </source>
</evidence>
<proteinExistence type="predicted"/>
<evidence type="ECO:0000256" key="3">
    <source>
        <dbReference type="ARBA" id="ARBA00023163"/>
    </source>
</evidence>
<dbReference type="Pfam" id="PF02311">
    <property type="entry name" value="AraC_binding"/>
    <property type="match status" value="1"/>
</dbReference>
<evidence type="ECO:0000256" key="2">
    <source>
        <dbReference type="ARBA" id="ARBA00023125"/>
    </source>
</evidence>
<evidence type="ECO:0000313" key="5">
    <source>
        <dbReference type="EMBL" id="OKS88533.1"/>
    </source>
</evidence>
<evidence type="ECO:0000259" key="4">
    <source>
        <dbReference type="PROSITE" id="PS01124"/>
    </source>
</evidence>
<dbReference type="InterPro" id="IPR037923">
    <property type="entry name" value="HTH-like"/>
</dbReference>
<dbReference type="EMBL" id="MPPL01000001">
    <property type="protein sequence ID" value="OKS88533.1"/>
    <property type="molecule type" value="Genomic_DNA"/>
</dbReference>
<keyword evidence="1" id="KW-0805">Transcription regulation</keyword>
<comment type="caution">
    <text evidence="5">The sequence shown here is derived from an EMBL/GenBank/DDBJ whole genome shotgun (WGS) entry which is preliminary data.</text>
</comment>
<protein>
    <recommendedName>
        <fullName evidence="4">HTH araC/xylS-type domain-containing protein</fullName>
    </recommendedName>
</protein>
<keyword evidence="2" id="KW-0238">DNA-binding</keyword>
<dbReference type="InterPro" id="IPR020449">
    <property type="entry name" value="Tscrpt_reg_AraC-type_HTH"/>
</dbReference>
<dbReference type="SMART" id="SM00342">
    <property type="entry name" value="HTH_ARAC"/>
    <property type="match status" value="1"/>
</dbReference>
<feature type="domain" description="HTH araC/xylS-type" evidence="4">
    <location>
        <begin position="208"/>
        <end position="306"/>
    </location>
</feature>
<dbReference type="InterPro" id="IPR009057">
    <property type="entry name" value="Homeodomain-like_sf"/>
</dbReference>
<gene>
    <name evidence="5" type="ORF">RG47T_4002</name>
</gene>
<dbReference type="STRING" id="1302689.RG47T_4002"/>
<evidence type="ECO:0000256" key="1">
    <source>
        <dbReference type="ARBA" id="ARBA00023015"/>
    </source>
</evidence>
<organism evidence="5 6">
    <name type="scientific">Mucilaginibacter polytrichastri</name>
    <dbReference type="NCBI Taxonomy" id="1302689"/>
    <lineage>
        <taxon>Bacteria</taxon>
        <taxon>Pseudomonadati</taxon>
        <taxon>Bacteroidota</taxon>
        <taxon>Sphingobacteriia</taxon>
        <taxon>Sphingobacteriales</taxon>
        <taxon>Sphingobacteriaceae</taxon>
        <taxon>Mucilaginibacter</taxon>
    </lineage>
</organism>
<dbReference type="GO" id="GO:0003700">
    <property type="term" value="F:DNA-binding transcription factor activity"/>
    <property type="evidence" value="ECO:0007669"/>
    <property type="project" value="InterPro"/>
</dbReference>
<name>A0A1Q6A3F3_9SPHI</name>